<comment type="similarity">
    <text evidence="7">Belongs to the transglycosylase MltG family.</text>
</comment>
<dbReference type="RefSeq" id="WP_109764065.1">
    <property type="nucleotide sequence ID" value="NZ_QGGU01000008.1"/>
</dbReference>
<dbReference type="AlphaFoldDB" id="A0A316FLX0"/>
<keyword evidence="3 7" id="KW-1133">Transmembrane helix</keyword>
<evidence type="ECO:0000313" key="9">
    <source>
        <dbReference type="Proteomes" id="UP000245790"/>
    </source>
</evidence>
<dbReference type="NCBIfam" id="TIGR00247">
    <property type="entry name" value="endolytic transglycosylase MltG"/>
    <property type="match status" value="1"/>
</dbReference>
<dbReference type="GO" id="GO:0071555">
    <property type="term" value="P:cell wall organization"/>
    <property type="evidence" value="ECO:0007669"/>
    <property type="project" value="UniProtKB-KW"/>
</dbReference>
<evidence type="ECO:0000256" key="4">
    <source>
        <dbReference type="ARBA" id="ARBA00023136"/>
    </source>
</evidence>
<reference evidence="8 9" key="1">
    <citation type="submission" date="2018-05" db="EMBL/GenBank/DDBJ databases">
        <title>Genomic Encyclopedia of Type Strains, Phase IV (KMG-IV): sequencing the most valuable type-strain genomes for metagenomic binning, comparative biology and taxonomic classification.</title>
        <authorList>
            <person name="Goeker M."/>
        </authorList>
    </citation>
    <scope>NUCLEOTIDE SEQUENCE [LARGE SCALE GENOMIC DNA]</scope>
    <source>
        <strain evidence="8 9">DSM 25350</strain>
    </source>
</reference>
<dbReference type="GO" id="GO:0008932">
    <property type="term" value="F:lytic endotransglycosylase activity"/>
    <property type="evidence" value="ECO:0007669"/>
    <property type="project" value="UniProtKB-UniRule"/>
</dbReference>
<dbReference type="Pfam" id="PF02618">
    <property type="entry name" value="YceG"/>
    <property type="match status" value="1"/>
</dbReference>
<keyword evidence="6 7" id="KW-0961">Cell wall biogenesis/degradation</keyword>
<gene>
    <name evidence="7" type="primary">mltG</name>
    <name evidence="8" type="ORF">C8D97_108183</name>
</gene>
<evidence type="ECO:0000256" key="5">
    <source>
        <dbReference type="ARBA" id="ARBA00023239"/>
    </source>
</evidence>
<evidence type="ECO:0000313" key="8">
    <source>
        <dbReference type="EMBL" id="PWK49273.1"/>
    </source>
</evidence>
<dbReference type="Gene3D" id="3.30.160.60">
    <property type="entry name" value="Classic Zinc Finger"/>
    <property type="match status" value="1"/>
</dbReference>
<keyword evidence="9" id="KW-1185">Reference proteome</keyword>
<dbReference type="PANTHER" id="PTHR30518:SF2">
    <property type="entry name" value="ENDOLYTIC MUREIN TRANSGLYCOSYLASE"/>
    <property type="match status" value="1"/>
</dbReference>
<evidence type="ECO:0000256" key="3">
    <source>
        <dbReference type="ARBA" id="ARBA00022989"/>
    </source>
</evidence>
<feature type="site" description="Important for catalytic activity" evidence="7">
    <location>
        <position position="217"/>
    </location>
</feature>
<name>A0A316FLX0_9GAMM</name>
<dbReference type="EMBL" id="QGGU01000008">
    <property type="protein sequence ID" value="PWK49273.1"/>
    <property type="molecule type" value="Genomic_DNA"/>
</dbReference>
<comment type="function">
    <text evidence="7">Functions as a peptidoglycan terminase that cleaves nascent peptidoglycan strands endolytically to terminate their elongation.</text>
</comment>
<proteinExistence type="inferred from homology"/>
<keyword evidence="5 7" id="KW-0456">Lyase</keyword>
<evidence type="ECO:0000256" key="1">
    <source>
        <dbReference type="ARBA" id="ARBA00022475"/>
    </source>
</evidence>
<dbReference type="HAMAP" id="MF_02065">
    <property type="entry name" value="MltG"/>
    <property type="match status" value="1"/>
</dbReference>
<dbReference type="GO" id="GO:0009252">
    <property type="term" value="P:peptidoglycan biosynthetic process"/>
    <property type="evidence" value="ECO:0007669"/>
    <property type="project" value="UniProtKB-UniRule"/>
</dbReference>
<keyword evidence="2 7" id="KW-0812">Transmembrane</keyword>
<protein>
    <recommendedName>
        <fullName evidence="7">Endolytic murein transglycosylase</fullName>
        <ecNumber evidence="7">4.2.2.29</ecNumber>
    </recommendedName>
    <alternativeName>
        <fullName evidence="7">Peptidoglycan lytic transglycosylase</fullName>
    </alternativeName>
    <alternativeName>
        <fullName evidence="7">Peptidoglycan polymerization terminase</fullName>
    </alternativeName>
</protein>
<dbReference type="GO" id="GO:0005886">
    <property type="term" value="C:plasma membrane"/>
    <property type="evidence" value="ECO:0007669"/>
    <property type="project" value="UniProtKB-UniRule"/>
</dbReference>
<dbReference type="Gene3D" id="3.30.1490.480">
    <property type="entry name" value="Endolytic murein transglycosylase"/>
    <property type="match status" value="1"/>
</dbReference>
<evidence type="ECO:0000256" key="7">
    <source>
        <dbReference type="HAMAP-Rule" id="MF_02065"/>
    </source>
</evidence>
<keyword evidence="4 7" id="KW-0472">Membrane</keyword>
<dbReference type="CDD" id="cd08010">
    <property type="entry name" value="MltG_like"/>
    <property type="match status" value="1"/>
</dbReference>
<comment type="caution">
    <text evidence="8">The sequence shown here is derived from an EMBL/GenBank/DDBJ whole genome shotgun (WGS) entry which is preliminary data.</text>
</comment>
<dbReference type="Proteomes" id="UP000245790">
    <property type="component" value="Unassembled WGS sequence"/>
</dbReference>
<evidence type="ECO:0000256" key="2">
    <source>
        <dbReference type="ARBA" id="ARBA00022692"/>
    </source>
</evidence>
<accession>A0A316FLX0</accession>
<organism evidence="8 9">
    <name type="scientific">Pleionea mediterranea</name>
    <dbReference type="NCBI Taxonomy" id="523701"/>
    <lineage>
        <taxon>Bacteria</taxon>
        <taxon>Pseudomonadati</taxon>
        <taxon>Pseudomonadota</taxon>
        <taxon>Gammaproteobacteria</taxon>
        <taxon>Oceanospirillales</taxon>
        <taxon>Pleioneaceae</taxon>
        <taxon>Pleionea</taxon>
    </lineage>
</organism>
<dbReference type="PANTHER" id="PTHR30518">
    <property type="entry name" value="ENDOLYTIC MUREIN TRANSGLYCOSYLASE"/>
    <property type="match status" value="1"/>
</dbReference>
<evidence type="ECO:0000256" key="6">
    <source>
        <dbReference type="ARBA" id="ARBA00023316"/>
    </source>
</evidence>
<dbReference type="InterPro" id="IPR003770">
    <property type="entry name" value="MLTG-like"/>
</dbReference>
<comment type="catalytic activity">
    <reaction evidence="7">
        <text>a peptidoglycan chain = a peptidoglycan chain with N-acetyl-1,6-anhydromuramyl-[peptide] at the reducing end + a peptidoglycan chain with N-acetylglucosamine at the non-reducing end.</text>
        <dbReference type="EC" id="4.2.2.29"/>
    </reaction>
</comment>
<dbReference type="OrthoDB" id="9814591at2"/>
<sequence>MIKFRSLIGLLLLLSLMVMSWFYFSYQQFIQAPINIEQPVIMDADKGVGAYALSNQLLNKNILQQPYYIKLHLWLNQDQYVIKAGRYKILPGMNIKDVFLLFTEGKQVEYSIALIEGHTFEQAREIISANPYLKHDTQQMTDAELLKAMGADETFPEGLLFADTYSFPYQYSELAIYKRAYGRLKSVLNKAWQERVEDLPYESPYDALIMASIIEKETALESERAKIAGVFVRRLNKNMRLQTDPTVIYGIGKAYTGNIKRIHLKTDTPYNTYTRHGLPPTPISLVGREAIVAALNPEPGNALYFVAKGDGSHYFSDTLQQHNKAVRKYQLRQ</sequence>
<keyword evidence="7" id="KW-0997">Cell inner membrane</keyword>
<dbReference type="EC" id="4.2.2.29" evidence="7"/>
<keyword evidence="1 7" id="KW-1003">Cell membrane</keyword>